<comment type="similarity">
    <text evidence="2 6">Belongs to the multi antimicrobial extrusion (MATE) (TC 2.A.66.1) family.</text>
</comment>
<comment type="caution">
    <text evidence="8">The sequence shown here is derived from an EMBL/GenBank/DDBJ whole genome shotgun (WGS) entry which is preliminary data.</text>
</comment>
<evidence type="ECO:0000256" key="7">
    <source>
        <dbReference type="SAM" id="MobiDB-lite"/>
    </source>
</evidence>
<proteinExistence type="inferred from homology"/>
<dbReference type="GO" id="GO:0042910">
    <property type="term" value="F:xenobiotic transmembrane transporter activity"/>
    <property type="evidence" value="ECO:0007669"/>
    <property type="project" value="InterPro"/>
</dbReference>
<keyword evidence="5 6" id="KW-0472">Membrane</keyword>
<dbReference type="GO" id="GO:1990961">
    <property type="term" value="P:xenobiotic detoxification by transmembrane export across the plasma membrane"/>
    <property type="evidence" value="ECO:0007669"/>
    <property type="project" value="InterPro"/>
</dbReference>
<protein>
    <recommendedName>
        <fullName evidence="6">Protein DETOXIFICATION</fullName>
    </recommendedName>
    <alternativeName>
        <fullName evidence="6">Multidrug and toxic compound extrusion protein</fullName>
    </alternativeName>
</protein>
<dbReference type="Pfam" id="PF01554">
    <property type="entry name" value="MatE"/>
    <property type="match status" value="2"/>
</dbReference>
<feature type="transmembrane region" description="Helical" evidence="6">
    <location>
        <begin position="343"/>
        <end position="367"/>
    </location>
</feature>
<accession>A0AAE1R2F6</accession>
<feature type="transmembrane region" description="Helical" evidence="6">
    <location>
        <begin position="387"/>
        <end position="411"/>
    </location>
</feature>
<evidence type="ECO:0000256" key="3">
    <source>
        <dbReference type="ARBA" id="ARBA00022692"/>
    </source>
</evidence>
<dbReference type="NCBIfam" id="TIGR00797">
    <property type="entry name" value="matE"/>
    <property type="match status" value="1"/>
</dbReference>
<feature type="transmembrane region" description="Helical" evidence="6">
    <location>
        <begin position="418"/>
        <end position="440"/>
    </location>
</feature>
<feature type="transmembrane region" description="Helical" evidence="6">
    <location>
        <begin position="258"/>
        <end position="282"/>
    </location>
</feature>
<dbReference type="PANTHER" id="PTHR11206">
    <property type="entry name" value="MULTIDRUG RESISTANCE PROTEIN"/>
    <property type="match status" value="1"/>
</dbReference>
<sequence>MATSSTFEMERRFQGDDYDDAKKTGEKSWIESKKMWKIAAPAILTAVAQFSIGFVTVAFIGHLGSTELAAVAVVQNVIEGFVYGIMLGMGSALETLCGQAVGAGKYDMLGIYMQRSCVITLVTALLLTPFYIFTSPLLKLLHQNTSISELAGKYAIWVIPQLYAYALNFPIQKFLQAQRKIWVMTIINLVILVFHVVLNWVLVTKLRHSLLGAAIAGNISWWLVVIAQLLYVVSGYFPEAWTGFSTLAFKSLWGFVKLSLASAIMLCLELWYYTVVILMVGWLRNPEIAVDAISICSHLLFFVRVSPIFSLPQHELAIMDTDDHSSVRVSNELGAGRPKAAKFSVAVAVVASIIVGVLFIAAVIAAKNYYPRLFTSKPEVIREASKLWYFLVATIILNSIQPVLHGVAVGAGWQFSVAIINLVCYYVIGLPFGACLGYLVNFGVEGIWSGMLFGSLLQTIILLLKMFRANWHKEAIHAEERIRSHASTPSHPDVVEQAQITHYFTSSPTDMRGANESITDHQNRASMT</sequence>
<keyword evidence="3 6" id="KW-0812">Transmembrane</keyword>
<dbReference type="EMBL" id="JAVYJV010000021">
    <property type="protein sequence ID" value="KAK4342732.1"/>
    <property type="molecule type" value="Genomic_DNA"/>
</dbReference>
<evidence type="ECO:0000313" key="9">
    <source>
        <dbReference type="Proteomes" id="UP001291623"/>
    </source>
</evidence>
<feature type="transmembrane region" description="Helical" evidence="6">
    <location>
        <begin position="38"/>
        <end position="61"/>
    </location>
</feature>
<evidence type="ECO:0000256" key="1">
    <source>
        <dbReference type="ARBA" id="ARBA00004141"/>
    </source>
</evidence>
<gene>
    <name evidence="8" type="ORF">RND71_038548</name>
</gene>
<keyword evidence="4 6" id="KW-1133">Transmembrane helix</keyword>
<dbReference type="InterPro" id="IPR002528">
    <property type="entry name" value="MATE_fam"/>
</dbReference>
<feature type="transmembrane region" description="Helical" evidence="6">
    <location>
        <begin position="81"/>
        <end position="104"/>
    </location>
</feature>
<dbReference type="GO" id="GO:0016020">
    <property type="term" value="C:membrane"/>
    <property type="evidence" value="ECO:0007669"/>
    <property type="project" value="UniProtKB-SubCell"/>
</dbReference>
<dbReference type="AlphaFoldDB" id="A0AAE1R2F6"/>
<evidence type="ECO:0000256" key="4">
    <source>
        <dbReference type="ARBA" id="ARBA00022989"/>
    </source>
</evidence>
<feature type="region of interest" description="Disordered" evidence="7">
    <location>
        <begin position="506"/>
        <end position="528"/>
    </location>
</feature>
<dbReference type="Proteomes" id="UP001291623">
    <property type="component" value="Unassembled WGS sequence"/>
</dbReference>
<evidence type="ECO:0000256" key="6">
    <source>
        <dbReference type="RuleBase" id="RU004914"/>
    </source>
</evidence>
<feature type="transmembrane region" description="Helical" evidence="6">
    <location>
        <begin position="446"/>
        <end position="464"/>
    </location>
</feature>
<name>A0AAE1R2F6_9SOLA</name>
<organism evidence="8 9">
    <name type="scientific">Anisodus tanguticus</name>
    <dbReference type="NCBI Taxonomy" id="243964"/>
    <lineage>
        <taxon>Eukaryota</taxon>
        <taxon>Viridiplantae</taxon>
        <taxon>Streptophyta</taxon>
        <taxon>Embryophyta</taxon>
        <taxon>Tracheophyta</taxon>
        <taxon>Spermatophyta</taxon>
        <taxon>Magnoliopsida</taxon>
        <taxon>eudicotyledons</taxon>
        <taxon>Gunneridae</taxon>
        <taxon>Pentapetalae</taxon>
        <taxon>asterids</taxon>
        <taxon>lamiids</taxon>
        <taxon>Solanales</taxon>
        <taxon>Solanaceae</taxon>
        <taxon>Solanoideae</taxon>
        <taxon>Hyoscyameae</taxon>
        <taxon>Anisodus</taxon>
    </lineage>
</organism>
<feature type="compositionally biased region" description="Basic and acidic residues" evidence="7">
    <location>
        <begin position="518"/>
        <end position="528"/>
    </location>
</feature>
<comment type="subcellular location">
    <subcellularLocation>
        <location evidence="1">Membrane</location>
        <topology evidence="1">Multi-pass membrane protein</topology>
    </subcellularLocation>
</comment>
<feature type="transmembrane region" description="Helical" evidence="6">
    <location>
        <begin position="215"/>
        <end position="237"/>
    </location>
</feature>
<keyword evidence="9" id="KW-1185">Reference proteome</keyword>
<feature type="transmembrane region" description="Helical" evidence="6">
    <location>
        <begin position="116"/>
        <end position="134"/>
    </location>
</feature>
<evidence type="ECO:0000256" key="5">
    <source>
        <dbReference type="ARBA" id="ARBA00023136"/>
    </source>
</evidence>
<dbReference type="InterPro" id="IPR045069">
    <property type="entry name" value="MATE_euk"/>
</dbReference>
<feature type="transmembrane region" description="Helical" evidence="6">
    <location>
        <begin position="183"/>
        <end position="203"/>
    </location>
</feature>
<evidence type="ECO:0000313" key="8">
    <source>
        <dbReference type="EMBL" id="KAK4342732.1"/>
    </source>
</evidence>
<dbReference type="CDD" id="cd13132">
    <property type="entry name" value="MATE_eukaryotic"/>
    <property type="match status" value="1"/>
</dbReference>
<dbReference type="GO" id="GO:0015297">
    <property type="term" value="F:antiporter activity"/>
    <property type="evidence" value="ECO:0007669"/>
    <property type="project" value="InterPro"/>
</dbReference>
<reference evidence="8" key="1">
    <citation type="submission" date="2023-12" db="EMBL/GenBank/DDBJ databases">
        <title>Genome assembly of Anisodus tanguticus.</title>
        <authorList>
            <person name="Wang Y.-J."/>
        </authorList>
    </citation>
    <scope>NUCLEOTIDE SEQUENCE</scope>
    <source>
        <strain evidence="8">KB-2021</strain>
        <tissue evidence="8">Leaf</tissue>
    </source>
</reference>
<evidence type="ECO:0000256" key="2">
    <source>
        <dbReference type="ARBA" id="ARBA00010199"/>
    </source>
</evidence>